<organism evidence="3 4">
    <name type="scientific">Hevea brasiliensis</name>
    <name type="common">Para rubber tree</name>
    <name type="synonym">Siphonia brasiliensis</name>
    <dbReference type="NCBI Taxonomy" id="3981"/>
    <lineage>
        <taxon>Eukaryota</taxon>
        <taxon>Viridiplantae</taxon>
        <taxon>Streptophyta</taxon>
        <taxon>Embryophyta</taxon>
        <taxon>Tracheophyta</taxon>
        <taxon>Spermatophyta</taxon>
        <taxon>Magnoliopsida</taxon>
        <taxon>eudicotyledons</taxon>
        <taxon>Gunneridae</taxon>
        <taxon>Pentapetalae</taxon>
        <taxon>rosids</taxon>
        <taxon>fabids</taxon>
        <taxon>Malpighiales</taxon>
        <taxon>Euphorbiaceae</taxon>
        <taxon>Crotonoideae</taxon>
        <taxon>Micrandreae</taxon>
        <taxon>Hevea</taxon>
    </lineage>
</organism>
<evidence type="ECO:0000259" key="2">
    <source>
        <dbReference type="Pfam" id="PF00561"/>
    </source>
</evidence>
<dbReference type="Gene3D" id="3.40.50.1820">
    <property type="entry name" value="alpha/beta hydrolase"/>
    <property type="match status" value="1"/>
</dbReference>
<dbReference type="PANTHER" id="PTHR10992:SF1002">
    <property type="entry name" value="SALICYLIC ACID-BINDING PROTEIN 2-LIKE"/>
    <property type="match status" value="1"/>
</dbReference>
<protein>
    <recommendedName>
        <fullName evidence="2">AB hydrolase-1 domain-containing protein</fullName>
    </recommendedName>
</protein>
<keyword evidence="4" id="KW-1185">Reference proteome</keyword>
<dbReference type="EMBL" id="JAAGAX010000008">
    <property type="protein sequence ID" value="KAF2305832.1"/>
    <property type="molecule type" value="Genomic_DNA"/>
</dbReference>
<dbReference type="GO" id="GO:0080032">
    <property type="term" value="F:methyl jasmonate esterase activity"/>
    <property type="evidence" value="ECO:0007669"/>
    <property type="project" value="TreeGrafter"/>
</dbReference>
<dbReference type="AlphaFoldDB" id="A0A6A6LWI7"/>
<comment type="caution">
    <text evidence="3">The sequence shown here is derived from an EMBL/GenBank/DDBJ whole genome shotgun (WGS) entry which is preliminary data.</text>
</comment>
<dbReference type="GO" id="GO:0009694">
    <property type="term" value="P:jasmonic acid metabolic process"/>
    <property type="evidence" value="ECO:0007669"/>
    <property type="project" value="TreeGrafter"/>
</dbReference>
<reference evidence="3 4" key="1">
    <citation type="journal article" date="2020" name="Mol. Plant">
        <title>The Chromosome-Based Rubber Tree Genome Provides New Insights into Spurge Genome Evolution and Rubber Biosynthesis.</title>
        <authorList>
            <person name="Liu J."/>
            <person name="Shi C."/>
            <person name="Shi C.C."/>
            <person name="Li W."/>
            <person name="Zhang Q.J."/>
            <person name="Zhang Y."/>
            <person name="Li K."/>
            <person name="Lu H.F."/>
            <person name="Shi C."/>
            <person name="Zhu S.T."/>
            <person name="Xiao Z.Y."/>
            <person name="Nan H."/>
            <person name="Yue Y."/>
            <person name="Zhu X.G."/>
            <person name="Wu Y."/>
            <person name="Hong X.N."/>
            <person name="Fan G.Y."/>
            <person name="Tong Y."/>
            <person name="Zhang D."/>
            <person name="Mao C.L."/>
            <person name="Liu Y.L."/>
            <person name="Hao S.J."/>
            <person name="Liu W.Q."/>
            <person name="Lv M.Q."/>
            <person name="Zhang H.B."/>
            <person name="Liu Y."/>
            <person name="Hu-Tang G.R."/>
            <person name="Wang J.P."/>
            <person name="Wang J.H."/>
            <person name="Sun Y.H."/>
            <person name="Ni S.B."/>
            <person name="Chen W.B."/>
            <person name="Zhang X.C."/>
            <person name="Jiao Y.N."/>
            <person name="Eichler E.E."/>
            <person name="Li G.H."/>
            <person name="Liu X."/>
            <person name="Gao L.Z."/>
        </authorList>
    </citation>
    <scope>NUCLEOTIDE SEQUENCE [LARGE SCALE GENOMIC DNA]</scope>
    <source>
        <strain evidence="4">cv. GT1</strain>
        <tissue evidence="3">Leaf</tissue>
    </source>
</reference>
<feature type="domain" description="AB hydrolase-1" evidence="2">
    <location>
        <begin position="3"/>
        <end position="76"/>
    </location>
</feature>
<dbReference type="Pfam" id="PF00561">
    <property type="entry name" value="Abhydrolase_1"/>
    <property type="match status" value="1"/>
</dbReference>
<dbReference type="InterPro" id="IPR029058">
    <property type="entry name" value="AB_hydrolase_fold"/>
</dbReference>
<dbReference type="GO" id="GO:0080031">
    <property type="term" value="F:methyl salicylate esterase activity"/>
    <property type="evidence" value="ECO:0007669"/>
    <property type="project" value="TreeGrafter"/>
</dbReference>
<dbReference type="Proteomes" id="UP000467840">
    <property type="component" value="Chromosome 9"/>
</dbReference>
<evidence type="ECO:0000256" key="1">
    <source>
        <dbReference type="SAM" id="MobiDB-lite"/>
    </source>
</evidence>
<proteinExistence type="predicted"/>
<gene>
    <name evidence="3" type="ORF">GH714_008286</name>
</gene>
<dbReference type="InterPro" id="IPR045889">
    <property type="entry name" value="MES/HNL"/>
</dbReference>
<dbReference type="GO" id="GO:0080030">
    <property type="term" value="F:methyl indole-3-acetate esterase activity"/>
    <property type="evidence" value="ECO:0007669"/>
    <property type="project" value="TreeGrafter"/>
</dbReference>
<dbReference type="GO" id="GO:0009696">
    <property type="term" value="P:salicylic acid metabolic process"/>
    <property type="evidence" value="ECO:0007669"/>
    <property type="project" value="TreeGrafter"/>
</dbReference>
<feature type="region of interest" description="Disordered" evidence="1">
    <location>
        <begin position="65"/>
        <end position="97"/>
    </location>
</feature>
<name>A0A6A6LWI7_HEVBR</name>
<feature type="compositionally biased region" description="Basic and acidic residues" evidence="1">
    <location>
        <begin position="70"/>
        <end position="79"/>
    </location>
</feature>
<evidence type="ECO:0000313" key="3">
    <source>
        <dbReference type="EMBL" id="KAF2305832.1"/>
    </source>
</evidence>
<dbReference type="InterPro" id="IPR000073">
    <property type="entry name" value="AB_hydrolase_1"/>
</dbReference>
<sequence length="114" mass="12564">MSISDHYKPLRDLMASLPPHEKVIIVGHSFGGLAISQAMERFPHKISVGVFLTALMPGPSLNASTVYQESSRRQGDQLDNRYTYGDGPKSPPTTLTLGPIQLKSRLYELSPIEL</sequence>
<accession>A0A6A6LWI7</accession>
<dbReference type="SUPFAM" id="SSF53474">
    <property type="entry name" value="alpha/beta-Hydrolases"/>
    <property type="match status" value="1"/>
</dbReference>
<evidence type="ECO:0000313" key="4">
    <source>
        <dbReference type="Proteomes" id="UP000467840"/>
    </source>
</evidence>
<dbReference type="PANTHER" id="PTHR10992">
    <property type="entry name" value="METHYLESTERASE FAMILY MEMBER"/>
    <property type="match status" value="1"/>
</dbReference>